<dbReference type="SMART" id="SM00387">
    <property type="entry name" value="HATPase_c"/>
    <property type="match status" value="1"/>
</dbReference>
<dbReference type="InterPro" id="IPR036890">
    <property type="entry name" value="HATPase_C_sf"/>
</dbReference>
<dbReference type="PRINTS" id="PR00344">
    <property type="entry name" value="BCTRLSENSOR"/>
</dbReference>
<dbReference type="PROSITE" id="PS50112">
    <property type="entry name" value="PAS"/>
    <property type="match status" value="1"/>
</dbReference>
<dbReference type="PROSITE" id="PS50113">
    <property type="entry name" value="PAC"/>
    <property type="match status" value="2"/>
</dbReference>
<dbReference type="EC" id="2.7.13.3" evidence="2"/>
<dbReference type="SUPFAM" id="SSF55874">
    <property type="entry name" value="ATPase domain of HSP90 chaperone/DNA topoisomerase II/histidine kinase"/>
    <property type="match status" value="1"/>
</dbReference>
<dbReference type="SMART" id="SM00091">
    <property type="entry name" value="PAS"/>
    <property type="match status" value="3"/>
</dbReference>
<dbReference type="CDD" id="cd00130">
    <property type="entry name" value="PAS"/>
    <property type="match status" value="2"/>
</dbReference>
<feature type="domain" description="PAC" evidence="8">
    <location>
        <begin position="77"/>
        <end position="130"/>
    </location>
</feature>
<dbReference type="InterPro" id="IPR000014">
    <property type="entry name" value="PAS"/>
</dbReference>
<dbReference type="SUPFAM" id="SSF55785">
    <property type="entry name" value="PYP-like sensor domain (PAS domain)"/>
    <property type="match status" value="3"/>
</dbReference>
<evidence type="ECO:0000256" key="5">
    <source>
        <dbReference type="ARBA" id="ARBA00022777"/>
    </source>
</evidence>
<dbReference type="InterPro" id="IPR000700">
    <property type="entry name" value="PAS-assoc_C"/>
</dbReference>
<organism evidence="9 10">
    <name type="scientific">Aequorivita vitellina</name>
    <dbReference type="NCBI Taxonomy" id="2874475"/>
    <lineage>
        <taxon>Bacteria</taxon>
        <taxon>Pseudomonadati</taxon>
        <taxon>Bacteroidota</taxon>
        <taxon>Flavobacteriia</taxon>
        <taxon>Flavobacteriales</taxon>
        <taxon>Flavobacteriaceae</taxon>
        <taxon>Aequorivita</taxon>
    </lineage>
</organism>
<dbReference type="InterPro" id="IPR052162">
    <property type="entry name" value="Sensor_kinase/Photoreceptor"/>
</dbReference>
<dbReference type="PROSITE" id="PS50109">
    <property type="entry name" value="HIS_KIN"/>
    <property type="match status" value="1"/>
</dbReference>
<dbReference type="NCBIfam" id="TIGR00229">
    <property type="entry name" value="sensory_box"/>
    <property type="match status" value="2"/>
</dbReference>
<evidence type="ECO:0000259" key="8">
    <source>
        <dbReference type="PROSITE" id="PS50113"/>
    </source>
</evidence>
<dbReference type="PANTHER" id="PTHR43304">
    <property type="entry name" value="PHYTOCHROME-LIKE PROTEIN CPH1"/>
    <property type="match status" value="1"/>
</dbReference>
<evidence type="ECO:0000256" key="1">
    <source>
        <dbReference type="ARBA" id="ARBA00000085"/>
    </source>
</evidence>
<comment type="catalytic activity">
    <reaction evidence="1">
        <text>ATP + protein L-histidine = ADP + protein N-phospho-L-histidine.</text>
        <dbReference type="EC" id="2.7.13.3"/>
    </reaction>
</comment>
<dbReference type="InterPro" id="IPR004358">
    <property type="entry name" value="Sig_transdc_His_kin-like_C"/>
</dbReference>
<dbReference type="Gene3D" id="3.30.450.20">
    <property type="entry name" value="PAS domain"/>
    <property type="match status" value="3"/>
</dbReference>
<dbReference type="InterPro" id="IPR005467">
    <property type="entry name" value="His_kinase_dom"/>
</dbReference>
<dbReference type="Pfam" id="PF02518">
    <property type="entry name" value="HATPase_c"/>
    <property type="match status" value="1"/>
</dbReference>
<keyword evidence="10" id="KW-1185">Reference proteome</keyword>
<keyword evidence="5" id="KW-0418">Kinase</keyword>
<dbReference type="InterPro" id="IPR001610">
    <property type="entry name" value="PAC"/>
</dbReference>
<evidence type="ECO:0000259" key="7">
    <source>
        <dbReference type="PROSITE" id="PS50112"/>
    </source>
</evidence>
<dbReference type="PANTHER" id="PTHR43304:SF1">
    <property type="entry name" value="PAC DOMAIN-CONTAINING PROTEIN"/>
    <property type="match status" value="1"/>
</dbReference>
<dbReference type="Gene3D" id="3.30.565.10">
    <property type="entry name" value="Histidine kinase-like ATPase, C-terminal domain"/>
    <property type="match status" value="1"/>
</dbReference>
<feature type="domain" description="PAC" evidence="8">
    <location>
        <begin position="332"/>
        <end position="384"/>
    </location>
</feature>
<keyword evidence="4" id="KW-0808">Transferase</keyword>
<evidence type="ECO:0000313" key="10">
    <source>
        <dbReference type="Proteomes" id="UP001139461"/>
    </source>
</evidence>
<evidence type="ECO:0000256" key="3">
    <source>
        <dbReference type="ARBA" id="ARBA00022553"/>
    </source>
</evidence>
<dbReference type="InterPro" id="IPR035965">
    <property type="entry name" value="PAS-like_dom_sf"/>
</dbReference>
<dbReference type="RefSeq" id="WP_237602690.1">
    <property type="nucleotide sequence ID" value="NZ_JAIRBA010000011.1"/>
</dbReference>
<accession>A0A9X1QT18</accession>
<dbReference type="InterPro" id="IPR013655">
    <property type="entry name" value="PAS_fold_3"/>
</dbReference>
<evidence type="ECO:0000256" key="4">
    <source>
        <dbReference type="ARBA" id="ARBA00022679"/>
    </source>
</evidence>
<dbReference type="Pfam" id="PF08447">
    <property type="entry name" value="PAS_3"/>
    <property type="match status" value="3"/>
</dbReference>
<comment type="caution">
    <text evidence="9">The sequence shown here is derived from an EMBL/GenBank/DDBJ whole genome shotgun (WGS) entry which is preliminary data.</text>
</comment>
<evidence type="ECO:0000256" key="2">
    <source>
        <dbReference type="ARBA" id="ARBA00012438"/>
    </source>
</evidence>
<dbReference type="InterPro" id="IPR003594">
    <property type="entry name" value="HATPase_dom"/>
</dbReference>
<feature type="domain" description="Histidine kinase" evidence="6">
    <location>
        <begin position="395"/>
        <end position="608"/>
    </location>
</feature>
<dbReference type="Proteomes" id="UP001139461">
    <property type="component" value="Unassembled WGS sequence"/>
</dbReference>
<proteinExistence type="predicted"/>
<dbReference type="GO" id="GO:0004673">
    <property type="term" value="F:protein histidine kinase activity"/>
    <property type="evidence" value="ECO:0007669"/>
    <property type="project" value="UniProtKB-EC"/>
</dbReference>
<gene>
    <name evidence="9" type="ORF">K8089_07690</name>
</gene>
<name>A0A9X1QT18_9FLAO</name>
<keyword evidence="3" id="KW-0597">Phosphoprotein</keyword>
<dbReference type="AlphaFoldDB" id="A0A9X1QT18"/>
<protein>
    <recommendedName>
        <fullName evidence="2">histidine kinase</fullName>
        <ecNumber evidence="2">2.7.13.3</ecNumber>
    </recommendedName>
</protein>
<feature type="domain" description="PAS" evidence="7">
    <location>
        <begin position="258"/>
        <end position="328"/>
    </location>
</feature>
<reference evidence="9" key="1">
    <citation type="submission" date="2021-09" db="EMBL/GenBank/DDBJ databases">
        <title>Genome of Aequorivita sp. strain F47161.</title>
        <authorList>
            <person name="Wang Y."/>
        </authorList>
    </citation>
    <scope>NUCLEOTIDE SEQUENCE</scope>
    <source>
        <strain evidence="9">F47161</strain>
    </source>
</reference>
<dbReference type="SMART" id="SM00086">
    <property type="entry name" value="PAC"/>
    <property type="match status" value="3"/>
</dbReference>
<evidence type="ECO:0000313" key="9">
    <source>
        <dbReference type="EMBL" id="MCG2418901.1"/>
    </source>
</evidence>
<evidence type="ECO:0000259" key="6">
    <source>
        <dbReference type="PROSITE" id="PS50109"/>
    </source>
</evidence>
<dbReference type="EMBL" id="JAIRBA010000011">
    <property type="protein sequence ID" value="MCG2418901.1"/>
    <property type="molecule type" value="Genomic_DNA"/>
</dbReference>
<sequence length="616" mass="71267">MKIYSHIIDDLDLGVWEFNVETQHINCNENWAAILGYTVSELQPITTDTWNNLFHPKYIGKSKDLFKAHLEGKTEQYKCEIRLKHKKGHYIWIYAQGRVVTRKQNGKPVLVVGTNRDISEEKKDQLKLKRYKDISEIASEVAQTGYWEIDYLTNSFYWSPKSKEIYGESKDFEPKEKEVLNYFPEGENRERVKQAVKDAVLNKKNFDLEVQVNSRDKSLKWVRMIGIAEFRKSKCIRLYGIVQDIDAFKKIQIKTIIQEEQFRQTFVHAPIGMALVDLDGTWLKVNEEICHFLGFSKKELYALTFKDITHPHDLEKDIELLTELLNDDLKNYQMDKRYIRKNGDVVWANLSVSLVRDDDGNPLHFVSQIQDINENKKLTEAIQDQNKRLINFAYIVSHNLRSHTGNIAMLLDLMIPEMEDSSENEYIEHLKTASNNLTETVKHLNEVVVINTKIYDNLVPLNLYRYVSNALGSIQGLVTATHTAVIINIEKEIYIAGIPAYLESILLNFLTNAIKYKTPKGTPRVELSANSEDDNILLKIKDNGVGINLKRDGKRLFGMYQTFHNNEDSRGIGLFITKNQIEAMGGKIEVESVVGKGTQFTIYFKKWKTQNTILNQ</sequence>